<evidence type="ECO:0000313" key="2">
    <source>
        <dbReference type="EMBL" id="KAG7087654.1"/>
    </source>
</evidence>
<protein>
    <submittedName>
        <fullName evidence="2">Uncharacterized protein</fullName>
    </submittedName>
</protein>
<dbReference type="EMBL" id="CM032189">
    <property type="protein sequence ID" value="KAG7087654.1"/>
    <property type="molecule type" value="Genomic_DNA"/>
</dbReference>
<accession>A0A9P7RQ52</accession>
<evidence type="ECO:0000313" key="3">
    <source>
        <dbReference type="Proteomes" id="UP001049176"/>
    </source>
</evidence>
<gene>
    <name evidence="2" type="ORF">E1B28_013602</name>
</gene>
<dbReference type="GeneID" id="66082677"/>
<keyword evidence="3" id="KW-1185">Reference proteome</keyword>
<proteinExistence type="predicted"/>
<organism evidence="2 3">
    <name type="scientific">Marasmius oreades</name>
    <name type="common">fairy-ring Marasmius</name>
    <dbReference type="NCBI Taxonomy" id="181124"/>
    <lineage>
        <taxon>Eukaryota</taxon>
        <taxon>Fungi</taxon>
        <taxon>Dikarya</taxon>
        <taxon>Basidiomycota</taxon>
        <taxon>Agaricomycotina</taxon>
        <taxon>Agaricomycetes</taxon>
        <taxon>Agaricomycetidae</taxon>
        <taxon>Agaricales</taxon>
        <taxon>Marasmiineae</taxon>
        <taxon>Marasmiaceae</taxon>
        <taxon>Marasmius</taxon>
    </lineage>
</organism>
<name>A0A9P7RQ52_9AGAR</name>
<dbReference type="OrthoDB" id="5570013at2759"/>
<feature type="compositionally biased region" description="Low complexity" evidence="1">
    <location>
        <begin position="196"/>
        <end position="205"/>
    </location>
</feature>
<reference evidence="2" key="1">
    <citation type="journal article" date="2021" name="Genome Biol. Evol.">
        <title>The assembled and annotated genome of the fairy-ring fungus Marasmius oreades.</title>
        <authorList>
            <person name="Hiltunen M."/>
            <person name="Ament-Velasquez S.L."/>
            <person name="Johannesson H."/>
        </authorList>
    </citation>
    <scope>NUCLEOTIDE SEQUENCE</scope>
    <source>
        <strain evidence="2">03SP1</strain>
    </source>
</reference>
<sequence>MITGSMHNISLPLQLRNCGRLELIMLCRSYCGAGSHSSIKKCFVLVIVQRSSPTMPTQSMDEEKALLQAYHDEELRLFEQPSHYPNDEQVDDSPQRASCRKKKVRAIFKHLAVFSLLLLGWNVLQAYRAGRMSCGQWRNYGGIEKSDTWDFNGLDESVQHPPQDFPWPPQVTLEECVEWPAPSPPGDGEYHGGPGNHHPSPHSFDSSFNLPSSADILAFFARGPLSVGSFNVEQGTEETDQVVVDVTTKWHGPRELLDLVQLCRFKGEKGSVGVGIVSVKGGPHHRPHHRHRVWFEVNVRLPPGSDKPLEIKKFLTFLPVFSQTVSDLGKSVYFGGIGLKGFVSGIKINSLSAKNAYINAGVGAIKGNFTTSSSLELITSSGEIDVDVGLTNDEKSDKWTDLLLATSTGAIKANLSLHTESDSNVGGKFNITSGFSAGSVILNTIVAPKDSTVDLTAHGSVGAIHVTMDKTFEGKFDVGTSVLSRPTIVERKEKDEDGRERKFEYSQVGRGVVQGNVWWDADDGNTDGKERGNVEIRNSLGHVSLTL</sequence>
<dbReference type="AlphaFoldDB" id="A0A9P7RQ52"/>
<evidence type="ECO:0000256" key="1">
    <source>
        <dbReference type="SAM" id="MobiDB-lite"/>
    </source>
</evidence>
<dbReference type="Proteomes" id="UP001049176">
    <property type="component" value="Chromosome 9"/>
</dbReference>
<dbReference type="RefSeq" id="XP_043004125.1">
    <property type="nucleotide sequence ID" value="XM_043158770.1"/>
</dbReference>
<comment type="caution">
    <text evidence="2">The sequence shown here is derived from an EMBL/GenBank/DDBJ whole genome shotgun (WGS) entry which is preliminary data.</text>
</comment>
<feature type="region of interest" description="Disordered" evidence="1">
    <location>
        <begin position="177"/>
        <end position="205"/>
    </location>
</feature>
<dbReference type="KEGG" id="more:E1B28_013602"/>